<dbReference type="SUPFAM" id="SSF57667">
    <property type="entry name" value="beta-beta-alpha zinc fingers"/>
    <property type="match status" value="3"/>
</dbReference>
<dbReference type="AlphaFoldDB" id="A0A7E5WV05"/>
<feature type="domain" description="ZAD" evidence="12">
    <location>
        <begin position="15"/>
        <end position="95"/>
    </location>
</feature>
<evidence type="ECO:0000256" key="10">
    <source>
        <dbReference type="PROSITE-ProRule" id="PRU01263"/>
    </source>
</evidence>
<dbReference type="InParanoid" id="A0A7E5WV05"/>
<dbReference type="GO" id="GO:0000978">
    <property type="term" value="F:RNA polymerase II cis-regulatory region sequence-specific DNA binding"/>
    <property type="evidence" value="ECO:0007669"/>
    <property type="project" value="TreeGrafter"/>
</dbReference>
<feature type="binding site" evidence="10">
    <location>
        <position position="71"/>
    </location>
    <ligand>
        <name>Zn(2+)</name>
        <dbReference type="ChEBI" id="CHEBI:29105"/>
    </ligand>
</feature>
<evidence type="ECO:0000256" key="9">
    <source>
        <dbReference type="PROSITE-ProRule" id="PRU00042"/>
    </source>
</evidence>
<protein>
    <submittedName>
        <fullName evidence="14">Zinc finger protein 492-like</fullName>
    </submittedName>
</protein>
<dbReference type="InterPro" id="IPR013087">
    <property type="entry name" value="Znf_C2H2_type"/>
</dbReference>
<dbReference type="FunFam" id="3.30.160.60:FF:001289">
    <property type="entry name" value="Zinc finger protein 574"/>
    <property type="match status" value="1"/>
</dbReference>
<comment type="subcellular location">
    <subcellularLocation>
        <location evidence="1">Nucleus</location>
    </subcellularLocation>
</comment>
<sequence>MMDDENTESWISQPDVCRCCLSASGTWDMTASYITEAGSKEVYSEMVRECYGVSLSYLMEWGPSRMVCALCVGHLRDACSFRKQVMKAENRFIAYYDSRKDEFNSVPVKLEQDLSPDISDSPNCFNNDLDTNEALLKTQVVDTSTSKRKRQKTALKCKKKREKIVDDDSDTPISELSKKNVSYDVEDKIEIGLNGMEVIENGFKCLDTAEIGTTHTRLQNGVKQVSERKRVMLTCETVLRDTTACPFRHHKSWFQCFFCQQDFMEINLLRDHTLKTHADVNEEIKKIKRYPRSLQIEISNLECRLCQLTLTDVISMCCHFIEVHKKVVYKECIADYKVNGSPYSCHLCGKQFHVFRTLTTHLNEHYANCICDVCGKSFLNSKRLKVHKRTHENGHFPCKECGKVLKTKTSKANHMESAHSKRVIKCQICFKPMKHYNDRIKHMSEVHNITHKFKCPICSREYNIKHYLATHIRQTHGHKNKKCLECGMAFITNHGLKKHMLKHTGVKPFSCTVCSKAYARSYTLREHMRSHDNEKRFVENE</sequence>
<dbReference type="PROSITE" id="PS51915">
    <property type="entry name" value="ZAD"/>
    <property type="match status" value="1"/>
</dbReference>
<dbReference type="SMART" id="SM00868">
    <property type="entry name" value="zf-AD"/>
    <property type="match status" value="1"/>
</dbReference>
<evidence type="ECO:0000313" key="13">
    <source>
        <dbReference type="Proteomes" id="UP000322000"/>
    </source>
</evidence>
<dbReference type="Gene3D" id="3.40.1800.20">
    <property type="match status" value="1"/>
</dbReference>
<dbReference type="PANTHER" id="PTHR24393:SF34">
    <property type="entry name" value="PR_SET DOMAIN 13"/>
    <property type="match status" value="1"/>
</dbReference>
<proteinExistence type="predicted"/>
<dbReference type="InterPro" id="IPR036236">
    <property type="entry name" value="Znf_C2H2_sf"/>
</dbReference>
<dbReference type="GO" id="GO:0005634">
    <property type="term" value="C:nucleus"/>
    <property type="evidence" value="ECO:0007669"/>
    <property type="project" value="UniProtKB-SubCell"/>
</dbReference>
<evidence type="ECO:0000259" key="11">
    <source>
        <dbReference type="PROSITE" id="PS50157"/>
    </source>
</evidence>
<dbReference type="PROSITE" id="PS00028">
    <property type="entry name" value="ZINC_FINGER_C2H2_1"/>
    <property type="match status" value="6"/>
</dbReference>
<evidence type="ECO:0000256" key="2">
    <source>
        <dbReference type="ARBA" id="ARBA00022723"/>
    </source>
</evidence>
<feature type="domain" description="C2H2-type" evidence="11">
    <location>
        <begin position="396"/>
        <end position="424"/>
    </location>
</feature>
<reference evidence="14" key="1">
    <citation type="submission" date="2025-08" db="UniProtKB">
        <authorList>
            <consortium name="RefSeq"/>
        </authorList>
    </citation>
    <scope>IDENTIFICATION</scope>
</reference>
<evidence type="ECO:0000256" key="1">
    <source>
        <dbReference type="ARBA" id="ARBA00004123"/>
    </source>
</evidence>
<evidence type="ECO:0000256" key="8">
    <source>
        <dbReference type="ARBA" id="ARBA00023242"/>
    </source>
</evidence>
<dbReference type="Pfam" id="PF13912">
    <property type="entry name" value="zf-C2H2_6"/>
    <property type="match status" value="1"/>
</dbReference>
<keyword evidence="13" id="KW-1185">Reference proteome</keyword>
<gene>
    <name evidence="14" type="primary">LOC113505470</name>
</gene>
<dbReference type="Proteomes" id="UP000322000">
    <property type="component" value="Chromosome 26"/>
</dbReference>
<dbReference type="InterPro" id="IPR012934">
    <property type="entry name" value="Znf_AD"/>
</dbReference>
<dbReference type="PANTHER" id="PTHR24393">
    <property type="entry name" value="ZINC FINGER PROTEIN"/>
    <property type="match status" value="1"/>
</dbReference>
<keyword evidence="2 10" id="KW-0479">Metal-binding</keyword>
<feature type="binding site" evidence="10">
    <location>
        <position position="68"/>
    </location>
    <ligand>
        <name>Zn(2+)</name>
        <dbReference type="ChEBI" id="CHEBI:29105"/>
    </ligand>
</feature>
<keyword evidence="6" id="KW-0805">Transcription regulation</keyword>
<dbReference type="FunFam" id="3.30.160.60:FF:000446">
    <property type="entry name" value="Zinc finger protein"/>
    <property type="match status" value="1"/>
</dbReference>
<dbReference type="KEGG" id="tnl:113505470"/>
<feature type="domain" description="C2H2-type" evidence="11">
    <location>
        <begin position="453"/>
        <end position="481"/>
    </location>
</feature>
<evidence type="ECO:0000256" key="7">
    <source>
        <dbReference type="ARBA" id="ARBA00023163"/>
    </source>
</evidence>
<feature type="binding site" evidence="10">
    <location>
        <position position="17"/>
    </location>
    <ligand>
        <name>Zn(2+)</name>
        <dbReference type="ChEBI" id="CHEBI:29105"/>
    </ligand>
</feature>
<evidence type="ECO:0000256" key="3">
    <source>
        <dbReference type="ARBA" id="ARBA00022737"/>
    </source>
</evidence>
<feature type="domain" description="C2H2-type" evidence="11">
    <location>
        <begin position="481"/>
        <end position="508"/>
    </location>
</feature>
<dbReference type="GeneID" id="113505470"/>
<evidence type="ECO:0000256" key="6">
    <source>
        <dbReference type="ARBA" id="ARBA00023015"/>
    </source>
</evidence>
<evidence type="ECO:0000256" key="4">
    <source>
        <dbReference type="ARBA" id="ARBA00022771"/>
    </source>
</evidence>
<dbReference type="OrthoDB" id="8922241at2759"/>
<keyword evidence="4 9" id="KW-0863">Zinc-finger</keyword>
<keyword evidence="3" id="KW-0677">Repeat</keyword>
<dbReference type="GO" id="GO:0008270">
    <property type="term" value="F:zinc ion binding"/>
    <property type="evidence" value="ECO:0007669"/>
    <property type="project" value="UniProtKB-UniRule"/>
</dbReference>
<keyword evidence="8" id="KW-0539">Nucleus</keyword>
<organism evidence="13 14">
    <name type="scientific">Trichoplusia ni</name>
    <name type="common">Cabbage looper</name>
    <dbReference type="NCBI Taxonomy" id="7111"/>
    <lineage>
        <taxon>Eukaryota</taxon>
        <taxon>Metazoa</taxon>
        <taxon>Ecdysozoa</taxon>
        <taxon>Arthropoda</taxon>
        <taxon>Hexapoda</taxon>
        <taxon>Insecta</taxon>
        <taxon>Pterygota</taxon>
        <taxon>Neoptera</taxon>
        <taxon>Endopterygota</taxon>
        <taxon>Lepidoptera</taxon>
        <taxon>Glossata</taxon>
        <taxon>Ditrysia</taxon>
        <taxon>Noctuoidea</taxon>
        <taxon>Noctuidae</taxon>
        <taxon>Plusiinae</taxon>
        <taxon>Trichoplusia</taxon>
    </lineage>
</organism>
<dbReference type="RefSeq" id="XP_026743991.1">
    <property type="nucleotide sequence ID" value="XM_026888190.1"/>
</dbReference>
<feature type="domain" description="C2H2-type" evidence="11">
    <location>
        <begin position="343"/>
        <end position="365"/>
    </location>
</feature>
<keyword evidence="5 10" id="KW-0862">Zinc</keyword>
<dbReference type="SUPFAM" id="SSF57716">
    <property type="entry name" value="Glucocorticoid receptor-like (DNA-binding domain)"/>
    <property type="match status" value="1"/>
</dbReference>
<evidence type="ECO:0000313" key="14">
    <source>
        <dbReference type="RefSeq" id="XP_026743991.1"/>
    </source>
</evidence>
<evidence type="ECO:0000259" key="12">
    <source>
        <dbReference type="PROSITE" id="PS51915"/>
    </source>
</evidence>
<dbReference type="Pfam" id="PF00096">
    <property type="entry name" value="zf-C2H2"/>
    <property type="match status" value="2"/>
</dbReference>
<accession>A0A7E5WV05</accession>
<feature type="domain" description="C2H2-type" evidence="11">
    <location>
        <begin position="509"/>
        <end position="536"/>
    </location>
</feature>
<name>A0A7E5WV05_TRINI</name>
<keyword evidence="7" id="KW-0804">Transcription</keyword>
<dbReference type="Gene3D" id="3.30.160.60">
    <property type="entry name" value="Classic Zinc Finger"/>
    <property type="match status" value="4"/>
</dbReference>
<evidence type="ECO:0000256" key="5">
    <source>
        <dbReference type="ARBA" id="ARBA00022833"/>
    </source>
</evidence>
<feature type="domain" description="C2H2-type" evidence="11">
    <location>
        <begin position="369"/>
        <end position="391"/>
    </location>
</feature>
<dbReference type="SMART" id="SM00355">
    <property type="entry name" value="ZnF_C2H2"/>
    <property type="match status" value="9"/>
</dbReference>
<dbReference type="PROSITE" id="PS50157">
    <property type="entry name" value="ZINC_FINGER_C2H2_2"/>
    <property type="match status" value="6"/>
</dbReference>
<dbReference type="GO" id="GO:0001228">
    <property type="term" value="F:DNA-binding transcription activator activity, RNA polymerase II-specific"/>
    <property type="evidence" value="ECO:0007669"/>
    <property type="project" value="TreeGrafter"/>
</dbReference>
<feature type="binding site" evidence="10">
    <location>
        <position position="20"/>
    </location>
    <ligand>
        <name>Zn(2+)</name>
        <dbReference type="ChEBI" id="CHEBI:29105"/>
    </ligand>
</feature>